<evidence type="ECO:0008006" key="6">
    <source>
        <dbReference type="Google" id="ProtNLM"/>
    </source>
</evidence>
<dbReference type="PANTHER" id="PTHR31234">
    <property type="entry name" value="LATE EMBRYOGENESIS ABUNDANT (LEA) HYDROXYPROLINE-RICH GLYCOPROTEIN FAMILY"/>
    <property type="match status" value="1"/>
</dbReference>
<dbReference type="Proteomes" id="UP001386955">
    <property type="component" value="Unassembled WGS sequence"/>
</dbReference>
<reference evidence="4 5" key="1">
    <citation type="submission" date="2024-01" db="EMBL/GenBank/DDBJ databases">
        <title>The genomes of 5 underutilized Papilionoideae crops provide insights into root nodulation and disease resistanc.</title>
        <authorList>
            <person name="Jiang F."/>
        </authorList>
    </citation>
    <scope>NUCLEOTIDE SEQUENCE [LARGE SCALE GENOMIC DNA]</scope>
    <source>
        <strain evidence="4">DUOXIRENSHENG_FW03</strain>
        <tissue evidence="4">Leaves</tissue>
    </source>
</reference>
<dbReference type="GO" id="GO:0098542">
    <property type="term" value="P:defense response to other organism"/>
    <property type="evidence" value="ECO:0007669"/>
    <property type="project" value="InterPro"/>
</dbReference>
<comment type="caution">
    <text evidence="4">The sequence shown here is derived from an EMBL/GenBank/DDBJ whole genome shotgun (WGS) entry which is preliminary data.</text>
</comment>
<dbReference type="InterPro" id="IPR044839">
    <property type="entry name" value="NDR1-like"/>
</dbReference>
<dbReference type="PANTHER" id="PTHR31234:SF2">
    <property type="entry name" value="OS05G0199100 PROTEIN"/>
    <property type="match status" value="1"/>
</dbReference>
<name>A0AAN9SC61_PSOTE</name>
<feature type="transmembrane region" description="Helical" evidence="3">
    <location>
        <begin position="36"/>
        <end position="58"/>
    </location>
</feature>
<gene>
    <name evidence="4" type="ORF">VNO78_21113</name>
</gene>
<sequence>MADTQAPQQDNAATNDGVRSKERLGTRCCYCLCQTLWVFLVLIVIIVMLVILVLYIIITPRSFKFHVSNLSLTQFDYTSNTNTNTLRYNLVLNITARNPNKKLKIYYDIVQAHALYQRVEFSTRDVDLPWRSYLQDKKATNVFSAVFSGQRVMMLNRKQEFRFQEDNKDGVFPIDIKIKFRIRFRLGNLQSGHFNARAKCELDAPLADSNGKTMAAAFHSTKCEVDF</sequence>
<evidence type="ECO:0000313" key="4">
    <source>
        <dbReference type="EMBL" id="KAK7392669.1"/>
    </source>
</evidence>
<dbReference type="GO" id="GO:0005886">
    <property type="term" value="C:plasma membrane"/>
    <property type="evidence" value="ECO:0007669"/>
    <property type="project" value="TreeGrafter"/>
</dbReference>
<comment type="subcellular location">
    <subcellularLocation>
        <location evidence="1">Membrane</location>
    </subcellularLocation>
</comment>
<proteinExistence type="predicted"/>
<dbReference type="AlphaFoldDB" id="A0AAN9SC61"/>
<keyword evidence="3" id="KW-0812">Transmembrane</keyword>
<protein>
    <recommendedName>
        <fullName evidence="6">Late embryogenesis abundant protein LEA-2 subgroup domain-containing protein</fullName>
    </recommendedName>
</protein>
<keyword evidence="2 3" id="KW-0472">Membrane</keyword>
<dbReference type="EMBL" id="JAYMYS010000005">
    <property type="protein sequence ID" value="KAK7392669.1"/>
    <property type="molecule type" value="Genomic_DNA"/>
</dbReference>
<evidence type="ECO:0000256" key="2">
    <source>
        <dbReference type="ARBA" id="ARBA00023136"/>
    </source>
</evidence>
<keyword evidence="5" id="KW-1185">Reference proteome</keyword>
<evidence type="ECO:0000313" key="5">
    <source>
        <dbReference type="Proteomes" id="UP001386955"/>
    </source>
</evidence>
<keyword evidence="3" id="KW-1133">Transmembrane helix</keyword>
<accession>A0AAN9SC61</accession>
<organism evidence="4 5">
    <name type="scientific">Psophocarpus tetragonolobus</name>
    <name type="common">Winged bean</name>
    <name type="synonym">Dolichos tetragonolobus</name>
    <dbReference type="NCBI Taxonomy" id="3891"/>
    <lineage>
        <taxon>Eukaryota</taxon>
        <taxon>Viridiplantae</taxon>
        <taxon>Streptophyta</taxon>
        <taxon>Embryophyta</taxon>
        <taxon>Tracheophyta</taxon>
        <taxon>Spermatophyta</taxon>
        <taxon>Magnoliopsida</taxon>
        <taxon>eudicotyledons</taxon>
        <taxon>Gunneridae</taxon>
        <taxon>Pentapetalae</taxon>
        <taxon>rosids</taxon>
        <taxon>fabids</taxon>
        <taxon>Fabales</taxon>
        <taxon>Fabaceae</taxon>
        <taxon>Papilionoideae</taxon>
        <taxon>50 kb inversion clade</taxon>
        <taxon>NPAAA clade</taxon>
        <taxon>indigoferoid/millettioid clade</taxon>
        <taxon>Phaseoleae</taxon>
        <taxon>Psophocarpus</taxon>
    </lineage>
</organism>
<evidence type="ECO:0000256" key="3">
    <source>
        <dbReference type="SAM" id="Phobius"/>
    </source>
</evidence>
<evidence type="ECO:0000256" key="1">
    <source>
        <dbReference type="ARBA" id="ARBA00004370"/>
    </source>
</evidence>